<keyword evidence="2" id="KW-1185">Reference proteome</keyword>
<organism evidence="1 2">
    <name type="scientific">Populus trichocarpa</name>
    <name type="common">Western balsam poplar</name>
    <name type="synonym">Populus balsamifera subsp. trichocarpa</name>
    <dbReference type="NCBI Taxonomy" id="3694"/>
    <lineage>
        <taxon>Eukaryota</taxon>
        <taxon>Viridiplantae</taxon>
        <taxon>Streptophyta</taxon>
        <taxon>Embryophyta</taxon>
        <taxon>Tracheophyta</taxon>
        <taxon>Spermatophyta</taxon>
        <taxon>Magnoliopsida</taxon>
        <taxon>eudicotyledons</taxon>
        <taxon>Gunneridae</taxon>
        <taxon>Pentapetalae</taxon>
        <taxon>rosids</taxon>
        <taxon>fabids</taxon>
        <taxon>Malpighiales</taxon>
        <taxon>Salicaceae</taxon>
        <taxon>Saliceae</taxon>
        <taxon>Populus</taxon>
    </lineage>
</organism>
<evidence type="ECO:0000313" key="2">
    <source>
        <dbReference type="Proteomes" id="UP000006729"/>
    </source>
</evidence>
<gene>
    <name evidence="1" type="ORF">POPTR_001G297101v4</name>
</gene>
<sequence>MGNREQESCVRAQNPLATCQMIHIQHLTGSAGFQLHPISLSLFFLHSKWQVF</sequence>
<name>A0ACC0TMQ0_POPTR</name>
<accession>A0ACC0TMQ0</accession>
<reference evidence="1 2" key="1">
    <citation type="journal article" date="2006" name="Science">
        <title>The genome of black cottonwood, Populus trichocarpa (Torr. &amp; Gray).</title>
        <authorList>
            <person name="Tuskan G.A."/>
            <person name="Difazio S."/>
            <person name="Jansson S."/>
            <person name="Bohlmann J."/>
            <person name="Grigoriev I."/>
            <person name="Hellsten U."/>
            <person name="Putnam N."/>
            <person name="Ralph S."/>
            <person name="Rombauts S."/>
            <person name="Salamov A."/>
            <person name="Schein J."/>
            <person name="Sterck L."/>
            <person name="Aerts A."/>
            <person name="Bhalerao R.R."/>
            <person name="Bhalerao R.P."/>
            <person name="Blaudez D."/>
            <person name="Boerjan W."/>
            <person name="Brun A."/>
            <person name="Brunner A."/>
            <person name="Busov V."/>
            <person name="Campbell M."/>
            <person name="Carlson J."/>
            <person name="Chalot M."/>
            <person name="Chapman J."/>
            <person name="Chen G.L."/>
            <person name="Cooper D."/>
            <person name="Coutinho P.M."/>
            <person name="Couturier J."/>
            <person name="Covert S."/>
            <person name="Cronk Q."/>
            <person name="Cunningham R."/>
            <person name="Davis J."/>
            <person name="Degroeve S."/>
            <person name="Dejardin A."/>
            <person name="Depamphilis C."/>
            <person name="Detter J."/>
            <person name="Dirks B."/>
            <person name="Dubchak I."/>
            <person name="Duplessis S."/>
            <person name="Ehlting J."/>
            <person name="Ellis B."/>
            <person name="Gendler K."/>
            <person name="Goodstein D."/>
            <person name="Gribskov M."/>
            <person name="Grimwood J."/>
            <person name="Groover A."/>
            <person name="Gunter L."/>
            <person name="Hamberger B."/>
            <person name="Heinze B."/>
            <person name="Helariutta Y."/>
            <person name="Henrissat B."/>
            <person name="Holligan D."/>
            <person name="Holt R."/>
            <person name="Huang W."/>
            <person name="Islam-Faridi N."/>
            <person name="Jones S."/>
            <person name="Jones-Rhoades M."/>
            <person name="Jorgensen R."/>
            <person name="Joshi C."/>
            <person name="Kangasjarvi J."/>
            <person name="Karlsson J."/>
            <person name="Kelleher C."/>
            <person name="Kirkpatrick R."/>
            <person name="Kirst M."/>
            <person name="Kohler A."/>
            <person name="Kalluri U."/>
            <person name="Larimer F."/>
            <person name="Leebens-Mack J."/>
            <person name="Leple J.C."/>
            <person name="Locascio P."/>
            <person name="Lou Y."/>
            <person name="Lucas S."/>
            <person name="Martin F."/>
            <person name="Montanini B."/>
            <person name="Napoli C."/>
            <person name="Nelson D.R."/>
            <person name="Nelson C."/>
            <person name="Nieminen K."/>
            <person name="Nilsson O."/>
            <person name="Pereda V."/>
            <person name="Peter G."/>
            <person name="Philippe R."/>
            <person name="Pilate G."/>
            <person name="Poliakov A."/>
            <person name="Razumovskaya J."/>
            <person name="Richardson P."/>
            <person name="Rinaldi C."/>
            <person name="Ritland K."/>
            <person name="Rouze P."/>
            <person name="Ryaboy D."/>
            <person name="Schmutz J."/>
            <person name="Schrader J."/>
            <person name="Segerman B."/>
            <person name="Shin H."/>
            <person name="Siddiqui A."/>
            <person name="Sterky F."/>
            <person name="Terry A."/>
            <person name="Tsai C.J."/>
            <person name="Uberbacher E."/>
            <person name="Unneberg P."/>
            <person name="Vahala J."/>
            <person name="Wall K."/>
            <person name="Wessler S."/>
            <person name="Yang G."/>
            <person name="Yin T."/>
            <person name="Douglas C."/>
            <person name="Marra M."/>
            <person name="Sandberg G."/>
            <person name="Van de Peer Y."/>
            <person name="Rokhsar D."/>
        </authorList>
    </citation>
    <scope>NUCLEOTIDE SEQUENCE [LARGE SCALE GENOMIC DNA]</scope>
    <source>
        <strain evidence="2">cv. Nisqually</strain>
    </source>
</reference>
<protein>
    <submittedName>
        <fullName evidence="1">Uncharacterized protein</fullName>
    </submittedName>
</protein>
<dbReference type="EMBL" id="CM009290">
    <property type="protein sequence ID" value="KAI9402626.1"/>
    <property type="molecule type" value="Genomic_DNA"/>
</dbReference>
<proteinExistence type="predicted"/>
<dbReference type="Proteomes" id="UP000006729">
    <property type="component" value="Chromosome 1"/>
</dbReference>
<evidence type="ECO:0000313" key="1">
    <source>
        <dbReference type="EMBL" id="KAI9402626.1"/>
    </source>
</evidence>
<comment type="caution">
    <text evidence="1">The sequence shown here is derived from an EMBL/GenBank/DDBJ whole genome shotgun (WGS) entry which is preliminary data.</text>
</comment>